<feature type="binding site" evidence="8">
    <location>
        <position position="453"/>
    </location>
    <ligand>
        <name>a divalent metal cation</name>
        <dbReference type="ChEBI" id="CHEBI:60240"/>
        <label>2</label>
        <note>catalytic</note>
    </ligand>
</feature>
<feature type="compositionally biased region" description="Basic residues" evidence="10">
    <location>
        <begin position="53"/>
        <end position="65"/>
    </location>
</feature>
<evidence type="ECO:0000313" key="14">
    <source>
        <dbReference type="Proteomes" id="UP001429100"/>
    </source>
</evidence>
<organism evidence="12">
    <name type="scientific">Cryptosporidium hominis</name>
    <dbReference type="NCBI Taxonomy" id="237895"/>
    <lineage>
        <taxon>Eukaryota</taxon>
        <taxon>Sar</taxon>
        <taxon>Alveolata</taxon>
        <taxon>Apicomplexa</taxon>
        <taxon>Conoidasida</taxon>
        <taxon>Coccidia</taxon>
        <taxon>Eucoccidiorida</taxon>
        <taxon>Eimeriorina</taxon>
        <taxon>Cryptosporidiidae</taxon>
        <taxon>Cryptosporidium</taxon>
    </lineage>
</organism>
<feature type="binding site" evidence="8">
    <location>
        <position position="253"/>
    </location>
    <ligand>
        <name>a divalent metal cation</name>
        <dbReference type="ChEBI" id="CHEBI:60240"/>
        <label>2</label>
        <note>catalytic</note>
    </ligand>
</feature>
<dbReference type="InterPro" id="IPR036390">
    <property type="entry name" value="WH_DNA-bd_sf"/>
</dbReference>
<dbReference type="Proteomes" id="UP000199752">
    <property type="component" value="Chromosome 2"/>
</dbReference>
<reference evidence="13 14" key="1">
    <citation type="submission" date="2014-11" db="EMBL/GenBank/DDBJ databases">
        <title>Comparative genomic analysis of Cryptosporidium hominis reveals occurrence of genetic recombination in virulent subtypes.</title>
        <authorList>
            <person name="Guo Y."/>
            <person name="Tang K."/>
            <person name="Frace M."/>
            <person name="Li N."/>
            <person name="Roellig D.M."/>
            <person name="Sammons S."/>
            <person name="Knipe K."/>
            <person name="Rowe L."/>
            <person name="Feng Y."/>
            <person name="Xiao L."/>
        </authorList>
    </citation>
    <scope>NUCLEOTIDE SEQUENCE [LARGE SCALE GENOMIC DNA]</scope>
    <source>
        <strain evidence="13">30976</strain>
    </source>
</reference>
<dbReference type="InterPro" id="IPR036388">
    <property type="entry name" value="WH-like_DNA-bd_sf"/>
</dbReference>
<evidence type="ECO:0000256" key="1">
    <source>
        <dbReference type="ARBA" id="ARBA00000294"/>
    </source>
</evidence>
<accession>A0A0S4TC21</accession>
<dbReference type="PANTHER" id="PTHR45777">
    <property type="entry name" value="METHIONINE AMINOPEPTIDASE 2"/>
    <property type="match status" value="1"/>
</dbReference>
<dbReference type="InterPro" id="IPR036005">
    <property type="entry name" value="Creatinase/aminopeptidase-like"/>
</dbReference>
<feature type="region of interest" description="Disordered" evidence="10">
    <location>
        <begin position="47"/>
        <end position="75"/>
    </location>
</feature>
<evidence type="ECO:0000256" key="10">
    <source>
        <dbReference type="SAM" id="MobiDB-lite"/>
    </source>
</evidence>
<feature type="domain" description="Peptidase M24" evidence="11">
    <location>
        <begin position="159"/>
        <end position="363"/>
    </location>
</feature>
<evidence type="ECO:0000256" key="5">
    <source>
        <dbReference type="ARBA" id="ARBA00022670"/>
    </source>
</evidence>
<dbReference type="SUPFAM" id="SSF46785">
    <property type="entry name" value="Winged helix' DNA-binding domain"/>
    <property type="match status" value="1"/>
</dbReference>
<evidence type="ECO:0000256" key="3">
    <source>
        <dbReference type="ARBA" id="ARBA00001954"/>
    </source>
</evidence>
<evidence type="ECO:0000256" key="8">
    <source>
        <dbReference type="HAMAP-Rule" id="MF_03175"/>
    </source>
</evidence>
<dbReference type="VEuPathDB" id="CryptoDB:CHUDEA2_2480"/>
<dbReference type="GO" id="GO:0006508">
    <property type="term" value="P:proteolysis"/>
    <property type="evidence" value="ECO:0007669"/>
    <property type="project" value="UniProtKB-KW"/>
</dbReference>
<feature type="binding site" evidence="8">
    <location>
        <position position="253"/>
    </location>
    <ligand>
        <name>a divalent metal cation</name>
        <dbReference type="ChEBI" id="CHEBI:60240"/>
        <label>1</label>
    </ligand>
</feature>
<dbReference type="InterPro" id="IPR000994">
    <property type="entry name" value="Pept_M24"/>
</dbReference>
<dbReference type="EMBL" id="LN877948">
    <property type="protein sequence ID" value="CUV04604.1"/>
    <property type="molecule type" value="Genomic_DNA"/>
</dbReference>
<feature type="binding site" evidence="8">
    <location>
        <position position="355"/>
    </location>
    <ligand>
        <name>a divalent metal cation</name>
        <dbReference type="ChEBI" id="CHEBI:60240"/>
        <label>2</label>
        <note>catalytic</note>
    </ligand>
</feature>
<evidence type="ECO:0000256" key="7">
    <source>
        <dbReference type="ARBA" id="ARBA00022801"/>
    </source>
</evidence>
<evidence type="ECO:0000313" key="13">
    <source>
        <dbReference type="EMBL" id="PPS95123.1"/>
    </source>
</evidence>
<comment type="function">
    <text evidence="8 9">Cotranslationally removes the N-terminal methionine from nascent proteins. The N-terminal methionine is often cleaved when the second residue in the primary sequence is small and uncharged (Met-Ala-, Cys, Gly, Pro, Ser, Thr, or Val).</text>
</comment>
<dbReference type="Gene3D" id="3.90.230.10">
    <property type="entry name" value="Creatinase/methionine aminopeptidase superfamily"/>
    <property type="match status" value="1"/>
</dbReference>
<dbReference type="EMBL" id="JTAI01000039">
    <property type="protein sequence ID" value="PPS95123.1"/>
    <property type="molecule type" value="Genomic_DNA"/>
</dbReference>
<dbReference type="VEuPathDB" id="CryptoDB:GY17_00002201"/>
<dbReference type="PANTHER" id="PTHR45777:SF2">
    <property type="entry name" value="METHIONINE AMINOPEPTIDASE 2"/>
    <property type="match status" value="1"/>
</dbReference>
<evidence type="ECO:0000256" key="6">
    <source>
        <dbReference type="ARBA" id="ARBA00022723"/>
    </source>
</evidence>
<evidence type="ECO:0000256" key="2">
    <source>
        <dbReference type="ARBA" id="ARBA00001936"/>
    </source>
</evidence>
<keyword evidence="7 8" id="KW-0378">Hydrolase</keyword>
<comment type="cofactor">
    <cofactor evidence="3">
        <name>Fe(2+)</name>
        <dbReference type="ChEBI" id="CHEBI:29033"/>
    </cofactor>
</comment>
<dbReference type="VEuPathDB" id="CryptoDB:Chro.20263"/>
<dbReference type="GO" id="GO:0046872">
    <property type="term" value="F:metal ion binding"/>
    <property type="evidence" value="ECO:0007669"/>
    <property type="project" value="UniProtKB-UniRule"/>
</dbReference>
<dbReference type="SUPFAM" id="SSF55920">
    <property type="entry name" value="Creatinase/aminopeptidase"/>
    <property type="match status" value="1"/>
</dbReference>
<dbReference type="GO" id="GO:0005737">
    <property type="term" value="C:cytoplasm"/>
    <property type="evidence" value="ECO:0007669"/>
    <property type="project" value="UniProtKB-SubCell"/>
</dbReference>
<feature type="binding site" evidence="8">
    <location>
        <position position="453"/>
    </location>
    <ligand>
        <name>a divalent metal cation</name>
        <dbReference type="ChEBI" id="CHEBI:60240"/>
        <label>1</label>
    </ligand>
</feature>
<dbReference type="InterPro" id="IPR001714">
    <property type="entry name" value="Pept_M24_MAP"/>
</dbReference>
<dbReference type="HAMAP" id="MF_03175">
    <property type="entry name" value="MetAP_2_euk"/>
    <property type="match status" value="1"/>
</dbReference>
<dbReference type="PROSITE" id="PS01202">
    <property type="entry name" value="MAP_2"/>
    <property type="match status" value="1"/>
</dbReference>
<dbReference type="NCBIfam" id="TIGR00501">
    <property type="entry name" value="met_pdase_II"/>
    <property type="match status" value="1"/>
</dbReference>
<evidence type="ECO:0000313" key="12">
    <source>
        <dbReference type="EMBL" id="CUV04604.1"/>
    </source>
</evidence>
<dbReference type="InterPro" id="IPR050247">
    <property type="entry name" value="Met_Aminopeptidase_Type2"/>
</dbReference>
<sequence length="472" mass="53666">MSENEYNEKDNQNNGKELGTKTEQKTQLLLEESGVLNLDKPLNEIESIDNKQNNKKKKKKKKKKGKENLYEDKDDTYDPDLPTYSIPIQDNTHLRKVCNWPAIEFSKQTSPPTVPINKIYSRHEFPEGEIIEYNGSNSYRISSEELKDKEKLHILDYASLRRAAEVHRQVRKYMQSIIRPEMKLIDMCNILESKVKDLVAAEGLKCGWGFPTGCSLNHCAAHYTPNPHDFTKLTQDDICKLDFGVQVNGMIIDCAFTVAFNDVFDPLIQSTLDATNTGLKVAGIDVMFSEIGSAIEEVIKSYEFEYKSKVYNIKPIKNLNGHSILPYHIHGGKSVPIIATNDDTRMEENEIYAIETFATTGRGYVTEGPDCSHYMKYYDNPFLNENSTRLNSAKILLGGINTHFGTLAFCRRWLDQLGFNKHALALKSLVDSEIIRPYPPLNDIPGSFSSQMEHTILLRPSCKEVVSRGDDF</sequence>
<dbReference type="AlphaFoldDB" id="A0A0S4TC21"/>
<dbReference type="GO" id="GO:0004239">
    <property type="term" value="F:initiator methionyl aminopeptidase activity"/>
    <property type="evidence" value="ECO:0007669"/>
    <property type="project" value="UniProtKB-UniRule"/>
</dbReference>
<protein>
    <recommendedName>
        <fullName evidence="8">Methionine aminopeptidase 2</fullName>
        <shortName evidence="8">MAP 2</shortName>
        <shortName evidence="8">MetAP 2</shortName>
        <ecNumber evidence="8">3.4.11.18</ecNumber>
    </recommendedName>
    <alternativeName>
        <fullName evidence="8">Peptidase M</fullName>
    </alternativeName>
</protein>
<dbReference type="Proteomes" id="UP001429100">
    <property type="component" value="Unassembled WGS sequence"/>
</dbReference>
<feature type="binding site" evidence="8">
    <location>
        <position position="222"/>
    </location>
    <ligand>
        <name>substrate</name>
    </ligand>
</feature>
<keyword evidence="4 8" id="KW-0031">Aminopeptidase</keyword>
<keyword evidence="6 8" id="KW-0479">Metal-binding</keyword>
<dbReference type="OrthoDB" id="7848262at2759"/>
<proteinExistence type="inferred from homology"/>
<comment type="catalytic activity">
    <reaction evidence="1 8 9">
        <text>Release of N-terminal amino acids, preferentially methionine, from peptides and arylamides.</text>
        <dbReference type="EC" id="3.4.11.18"/>
    </reaction>
</comment>
<feature type="binding site" evidence="8">
    <location>
        <position position="330"/>
    </location>
    <ligand>
        <name>substrate</name>
    </ligand>
</feature>
<dbReference type="InterPro" id="IPR002468">
    <property type="entry name" value="Pept_M24A_MAP2"/>
</dbReference>
<dbReference type="Gene3D" id="1.10.10.10">
    <property type="entry name" value="Winged helix-like DNA-binding domain superfamily/Winged helix DNA-binding domain"/>
    <property type="match status" value="1"/>
</dbReference>
<feature type="compositionally biased region" description="Basic and acidic residues" evidence="10">
    <location>
        <begin position="1"/>
        <end position="11"/>
    </location>
</feature>
<reference evidence="12" key="2">
    <citation type="submission" date="2015-08" db="EMBL/GenBank/DDBJ databases">
        <authorList>
            <person name="Babu N.S."/>
            <person name="Beckwith C.J."/>
            <person name="Beseler K.G."/>
            <person name="Brison A."/>
            <person name="Carone J.V."/>
            <person name="Caskin T.P."/>
            <person name="Diamond M."/>
            <person name="Durham M.E."/>
            <person name="Foxe J.M."/>
            <person name="Go M."/>
            <person name="Henderson B.A."/>
            <person name="Jones I.B."/>
            <person name="McGettigan J.A."/>
            <person name="Micheletti S.J."/>
            <person name="Nasrallah M.E."/>
            <person name="Ortiz D."/>
            <person name="Piller C.R."/>
            <person name="Privatt S.R."/>
            <person name="Schneider S.L."/>
            <person name="Sharp S."/>
            <person name="Smith T.C."/>
            <person name="Stanton J.D."/>
            <person name="Ullery H.E."/>
            <person name="Wilson R.J."/>
            <person name="Serrano M.G."/>
            <person name="Buck G."/>
            <person name="Lee V."/>
            <person name="Wang Y."/>
            <person name="Carvalho R."/>
            <person name="Voegtly L."/>
            <person name="Shi R."/>
            <person name="Duckworth R."/>
            <person name="Johnson A."/>
            <person name="Loviza R."/>
            <person name="Walstead R."/>
            <person name="Shah Z."/>
            <person name="Kiflezghi M."/>
            <person name="Wade K."/>
            <person name="Ball S.L."/>
            <person name="Bradley K.W."/>
            <person name="Asai D.J."/>
            <person name="Bowman C.A."/>
            <person name="Russell D.A."/>
            <person name="Pope W.H."/>
            <person name="Jacobs-Sera D."/>
            <person name="Hendrix R.W."/>
            <person name="Hatfull G.F."/>
        </authorList>
    </citation>
    <scope>NUCLEOTIDE SEQUENCE [LARGE SCALE GENOMIC DNA]</scope>
</reference>
<dbReference type="GO" id="GO:0070006">
    <property type="term" value="F:metalloaminopeptidase activity"/>
    <property type="evidence" value="ECO:0007669"/>
    <property type="project" value="UniProtKB-UniRule"/>
</dbReference>
<dbReference type="Pfam" id="PF00557">
    <property type="entry name" value="Peptidase_M24"/>
    <property type="match status" value="1"/>
</dbReference>
<evidence type="ECO:0000256" key="4">
    <source>
        <dbReference type="ARBA" id="ARBA00022438"/>
    </source>
</evidence>
<comment type="cofactor">
    <cofactor evidence="8">
        <name>Co(2+)</name>
        <dbReference type="ChEBI" id="CHEBI:48828"/>
    </cofactor>
    <cofactor evidence="8">
        <name>Zn(2+)</name>
        <dbReference type="ChEBI" id="CHEBI:29105"/>
    </cofactor>
    <cofactor evidence="8">
        <name>Mn(2+)</name>
        <dbReference type="ChEBI" id="CHEBI:29035"/>
    </cofactor>
    <cofactor evidence="8">
        <name>Fe(2+)</name>
        <dbReference type="ChEBI" id="CHEBI:29033"/>
    </cofactor>
    <text evidence="8">Binds 2 divalent metal cations per subunit. Has a high-affinity and a low affinity metal-binding site. The true nature of the physiological cofactor is under debate. The enzyme is active with cobalt, zinc, manganese or divalent iron ions. Most likely, methionine aminopeptidases function as mononuclear Fe(2+)-metalloproteases under physiological conditions, and the catalytically relevant metal-binding site has been assigned to the histidine-containing high-affinity site.</text>
</comment>
<evidence type="ECO:0000256" key="9">
    <source>
        <dbReference type="RuleBase" id="RU003653"/>
    </source>
</evidence>
<feature type="binding site" evidence="8">
    <location>
        <position position="322"/>
    </location>
    <ligand>
        <name>a divalent metal cation</name>
        <dbReference type="ChEBI" id="CHEBI:60240"/>
        <label>2</label>
        <note>catalytic</note>
    </ligand>
</feature>
<keyword evidence="8" id="KW-0963">Cytoplasm</keyword>
<gene>
    <name evidence="12" type="ORF">CHUDEA2_2480</name>
    <name evidence="13" type="ORF">GY17_00002201</name>
</gene>
<keyword evidence="5 8" id="KW-0645">Protease</keyword>
<name>A0A0S4TC21_CRYHO</name>
<reference evidence="13 14" key="3">
    <citation type="submission" date="2017-10" db="EMBL/GenBank/DDBJ databases">
        <title>Consistent, comparative and evidence-based genome annotation and re-annotation for the closely-related species, Cryptosporidium parvum, C. hominis and C. tyzzeri.</title>
        <authorList>
            <person name="Baptista R.P."/>
            <person name="Li Y."/>
            <person name="Sateriale A."/>
            <person name="Striepen B."/>
            <person name="Kissinger J.C."/>
        </authorList>
    </citation>
    <scope>NUCLEOTIDE SEQUENCE [LARGE SCALE GENOMIC DNA]</scope>
    <source>
        <strain evidence="13">30976</strain>
    </source>
</reference>
<evidence type="ECO:0000259" key="11">
    <source>
        <dbReference type="Pfam" id="PF00557"/>
    </source>
</evidence>
<dbReference type="InterPro" id="IPR018349">
    <property type="entry name" value="Pept_M24A_MAP2_BS"/>
</dbReference>
<dbReference type="CDD" id="cd01088">
    <property type="entry name" value="MetAP2"/>
    <property type="match status" value="1"/>
</dbReference>
<comment type="subcellular location">
    <subcellularLocation>
        <location evidence="8">Cytoplasm</location>
    </subcellularLocation>
</comment>
<dbReference type="EC" id="3.4.11.18" evidence="8"/>
<feature type="binding site" evidence="8">
    <location>
        <position position="242"/>
    </location>
    <ligand>
        <name>a divalent metal cation</name>
        <dbReference type="ChEBI" id="CHEBI:60240"/>
        <label>1</label>
    </ligand>
</feature>
<dbReference type="VEuPathDB" id="CryptoDB:ChTU502y2012_366g0140"/>
<comment type="cofactor">
    <cofactor evidence="2">
        <name>Mn(2+)</name>
        <dbReference type="ChEBI" id="CHEBI:29035"/>
    </cofactor>
</comment>
<keyword evidence="14" id="KW-1185">Reference proteome</keyword>
<feature type="region of interest" description="Disordered" evidence="10">
    <location>
        <begin position="1"/>
        <end position="26"/>
    </location>
</feature>
<dbReference type="PRINTS" id="PR00599">
    <property type="entry name" value="MAPEPTIDASE"/>
</dbReference>
<comment type="similarity">
    <text evidence="8">Belongs to the peptidase M24A family. Methionine aminopeptidase eukaryotic type 2 subfamily.</text>
</comment>